<dbReference type="STRING" id="10181.G5ATA3"/>
<dbReference type="InParanoid" id="G5ATA3"/>
<organism evidence="1 2">
    <name type="scientific">Heterocephalus glaber</name>
    <name type="common">Naked mole rat</name>
    <dbReference type="NCBI Taxonomy" id="10181"/>
    <lineage>
        <taxon>Eukaryota</taxon>
        <taxon>Metazoa</taxon>
        <taxon>Chordata</taxon>
        <taxon>Craniata</taxon>
        <taxon>Vertebrata</taxon>
        <taxon>Euteleostomi</taxon>
        <taxon>Mammalia</taxon>
        <taxon>Eutheria</taxon>
        <taxon>Euarchontoglires</taxon>
        <taxon>Glires</taxon>
        <taxon>Rodentia</taxon>
        <taxon>Hystricomorpha</taxon>
        <taxon>Bathyergidae</taxon>
        <taxon>Heterocephalus</taxon>
    </lineage>
</organism>
<dbReference type="AlphaFoldDB" id="G5ATA3"/>
<accession>G5ATA3</accession>
<proteinExistence type="predicted"/>
<evidence type="ECO:0000313" key="1">
    <source>
        <dbReference type="EMBL" id="EHB00264.1"/>
    </source>
</evidence>
<evidence type="ECO:0000313" key="2">
    <source>
        <dbReference type="Proteomes" id="UP000006813"/>
    </source>
</evidence>
<protein>
    <submittedName>
        <fullName evidence="1">Cytoskeleton-associated protein 4</fullName>
    </submittedName>
</protein>
<dbReference type="EMBL" id="JH166859">
    <property type="protein sequence ID" value="EHB00264.1"/>
    <property type="molecule type" value="Genomic_DNA"/>
</dbReference>
<name>G5ATA3_HETGA</name>
<reference evidence="1 2" key="1">
    <citation type="journal article" date="2011" name="Nature">
        <title>Genome sequencing reveals insights into physiology and longevity of the naked mole rat.</title>
        <authorList>
            <person name="Kim E.B."/>
            <person name="Fang X."/>
            <person name="Fushan A.A."/>
            <person name="Huang Z."/>
            <person name="Lobanov A.V."/>
            <person name="Han L."/>
            <person name="Marino S.M."/>
            <person name="Sun X."/>
            <person name="Turanov A.A."/>
            <person name="Yang P."/>
            <person name="Yim S.H."/>
            <person name="Zhao X."/>
            <person name="Kasaikina M.V."/>
            <person name="Stoletzki N."/>
            <person name="Peng C."/>
            <person name="Polak P."/>
            <person name="Xiong Z."/>
            <person name="Kiezun A."/>
            <person name="Zhu Y."/>
            <person name="Chen Y."/>
            <person name="Kryukov G.V."/>
            <person name="Zhang Q."/>
            <person name="Peshkin L."/>
            <person name="Yang L."/>
            <person name="Bronson R.T."/>
            <person name="Buffenstein R."/>
            <person name="Wang B."/>
            <person name="Han C."/>
            <person name="Li Q."/>
            <person name="Chen L."/>
            <person name="Zhao W."/>
            <person name="Sunyaev S.R."/>
            <person name="Park T.J."/>
            <person name="Zhang G."/>
            <person name="Wang J."/>
            <person name="Gladyshev V.N."/>
        </authorList>
    </citation>
    <scope>NUCLEOTIDE SEQUENCE [LARGE SCALE GENOMIC DNA]</scope>
</reference>
<sequence length="309" mass="34621">MFGMEQKVQLLQATFGILESDLRNSQHKRFHRETREVRGALTEKLQCSEKSALHLPNEVRRSWPAQGQGPWAGGDEVWTQGTLDWLLQKGWALDFRLQGVESGVHTLQEAFASLAESLLSLISRSMRPAGLGPEVDRDSLASTVQSLGEAQLDALWQPGELKRNTRACAHTTQGGPGHLATKPRPTQQAVFTGRLQGLSEPGGVRLMTLRSAVDSLFVYLVKIERKEHTLESSKDLLDLRRNLDRLFLKVEKIYEKDLSELCGQERIYSLVFHDQKIVFPPTCAPSTSGPPGEQQLLGLQFHAWLTYSQ</sequence>
<gene>
    <name evidence="1" type="ORF">GW7_15361</name>
</gene>
<dbReference type="Proteomes" id="UP000006813">
    <property type="component" value="Unassembled WGS sequence"/>
</dbReference>